<dbReference type="NCBIfam" id="TIGR02601">
    <property type="entry name" value="autotrns_rpt"/>
    <property type="match status" value="1"/>
</dbReference>
<dbReference type="InterPro" id="IPR005546">
    <property type="entry name" value="Autotransporte_beta"/>
</dbReference>
<dbReference type="Pfam" id="PF18883">
    <property type="entry name" value="AC_1"/>
    <property type="match status" value="1"/>
</dbReference>
<dbReference type="PANTHER" id="PTHR35037:SF3">
    <property type="entry name" value="C-TERMINAL REGION OF AIDA-LIKE PROTEIN"/>
    <property type="match status" value="1"/>
</dbReference>
<dbReference type="Pfam" id="PF13018">
    <property type="entry name" value="ESPR"/>
    <property type="match status" value="1"/>
</dbReference>
<gene>
    <name evidence="5" type="ORF">WKW79_26370</name>
</gene>
<feature type="compositionally biased region" description="Polar residues" evidence="3">
    <location>
        <begin position="1936"/>
        <end position="1952"/>
    </location>
</feature>
<organism evidence="5 6">
    <name type="scientific">Variovorax robiniae</name>
    <dbReference type="NCBI Taxonomy" id="1836199"/>
    <lineage>
        <taxon>Bacteria</taxon>
        <taxon>Pseudomonadati</taxon>
        <taxon>Pseudomonadota</taxon>
        <taxon>Betaproteobacteria</taxon>
        <taxon>Burkholderiales</taxon>
        <taxon>Comamonadaceae</taxon>
        <taxon>Variovorax</taxon>
    </lineage>
</organism>
<dbReference type="InterPro" id="IPR036709">
    <property type="entry name" value="Autotransporte_beta_dom_sf"/>
</dbReference>
<evidence type="ECO:0000259" key="4">
    <source>
        <dbReference type="PROSITE" id="PS51208"/>
    </source>
</evidence>
<dbReference type="RefSeq" id="WP_340338184.1">
    <property type="nucleotide sequence ID" value="NZ_JBBKZS010000014.1"/>
</dbReference>
<evidence type="ECO:0000313" key="6">
    <source>
        <dbReference type="Proteomes" id="UP001367030"/>
    </source>
</evidence>
<feature type="domain" description="Autotransporter" evidence="4">
    <location>
        <begin position="1947"/>
        <end position="2227"/>
    </location>
</feature>
<dbReference type="Proteomes" id="UP001367030">
    <property type="component" value="Unassembled WGS sequence"/>
</dbReference>
<comment type="caution">
    <text evidence="5">The sequence shown here is derived from an EMBL/GenBank/DDBJ whole genome shotgun (WGS) entry which is preliminary data.</text>
</comment>
<dbReference type="SUPFAM" id="SSF51126">
    <property type="entry name" value="Pectin lyase-like"/>
    <property type="match status" value="1"/>
</dbReference>
<evidence type="ECO:0000256" key="1">
    <source>
        <dbReference type="ARBA" id="ARBA00022729"/>
    </source>
</evidence>
<dbReference type="InterPro" id="IPR006315">
    <property type="entry name" value="OM_autotransptr_brl_dom"/>
</dbReference>
<evidence type="ECO:0000256" key="2">
    <source>
        <dbReference type="ARBA" id="ARBA00023026"/>
    </source>
</evidence>
<feature type="region of interest" description="Disordered" evidence="3">
    <location>
        <begin position="1931"/>
        <end position="1954"/>
    </location>
</feature>
<protein>
    <submittedName>
        <fullName evidence="5">Autotransporter outer membrane beta-barrel domain-containing protein</fullName>
    </submittedName>
</protein>
<dbReference type="SUPFAM" id="SSF103515">
    <property type="entry name" value="Autotransporter"/>
    <property type="match status" value="1"/>
</dbReference>
<dbReference type="InterPro" id="IPR043990">
    <property type="entry name" value="AC_1"/>
</dbReference>
<keyword evidence="1" id="KW-0732">Signal</keyword>
<dbReference type="EMBL" id="JBBKZS010000014">
    <property type="protein sequence ID" value="MEJ8858120.1"/>
    <property type="molecule type" value="Genomic_DNA"/>
</dbReference>
<dbReference type="PANTHER" id="PTHR35037">
    <property type="entry name" value="C-TERMINAL REGION OF AIDA-LIKE PROTEIN"/>
    <property type="match status" value="1"/>
</dbReference>
<dbReference type="SMART" id="SM00869">
    <property type="entry name" value="Autotransporter"/>
    <property type="match status" value="1"/>
</dbReference>
<dbReference type="Gene3D" id="2.160.20.20">
    <property type="match status" value="1"/>
</dbReference>
<dbReference type="PROSITE" id="PS51208">
    <property type="entry name" value="AUTOTRANSPORTER"/>
    <property type="match status" value="1"/>
</dbReference>
<dbReference type="Gene3D" id="2.40.128.130">
    <property type="entry name" value="Autotransporter beta-domain"/>
    <property type="match status" value="1"/>
</dbReference>
<name>A0ABU8XE42_9BURK</name>
<dbReference type="InterPro" id="IPR051551">
    <property type="entry name" value="Autotransporter_adhesion"/>
</dbReference>
<dbReference type="InterPro" id="IPR013425">
    <property type="entry name" value="Autotrns_rpt"/>
</dbReference>
<dbReference type="NCBIfam" id="TIGR01414">
    <property type="entry name" value="autotrans_barl"/>
    <property type="match status" value="1"/>
</dbReference>
<dbReference type="CDD" id="cd01344">
    <property type="entry name" value="PL2_Passenger_AT"/>
    <property type="match status" value="1"/>
</dbReference>
<evidence type="ECO:0000256" key="3">
    <source>
        <dbReference type="SAM" id="MobiDB-lite"/>
    </source>
</evidence>
<keyword evidence="6" id="KW-1185">Reference proteome</keyword>
<evidence type="ECO:0000313" key="5">
    <source>
        <dbReference type="EMBL" id="MEJ8858120.1"/>
    </source>
</evidence>
<proteinExistence type="predicted"/>
<keyword evidence="2" id="KW-0843">Virulence</keyword>
<dbReference type="InterPro" id="IPR012332">
    <property type="entry name" value="Autotransporter_pectin_lyase_C"/>
</dbReference>
<sequence length="2227" mass="223962">MNKHHRVVWNESLGTYVAAPETAKGRSKSSTRTTASQVLLGVAALFGGSSAMALDTTISGNWNSANNSNSLGQTVFANPGANSLTGNIQFESIPSAYFIPWADAIAMGYVRAPDVTGMQQLVVGVKNATVAVSDPISGNMHTLPVYSAASFTQGAIGTGFANAYFVNAVQVFPKESKPYVDLRLATVQNGSLNIDMQDTRFDLKAAKQTSLVYVDGTTADKTEANWTSGNYVRFGDAYQISATAAQTAPRDQSFDAVVYKGSFNVTDSNGVTTAQTVTDLASLTRYNDWLVQQIRAGRLDYANYDASLKLAYGASPVTVHVMPTGSDTPLPANDPLLTAAGTRSVLFANGANATARIANPAGTTMELADSIALRGEQGATVVNDGRIGVTAGTAQAFQLRTGAKGVNNGVVTTGYVSTAADASAPGIIYIGGNDSVDGAGTVLTNKGIYNFGTVNSDTRALTGFSRINVTHGGAFINEGAMNVGSNSSELASPVQALMASGGSAVTNTATGVIYLGRAAAGSITQGSLAAGGPDTSLRAGGIGVEVRDSSRFDNQGLIAIGSGMQDATAILVQNATAATVTNSGTIDIRGARAGEPLQNIGIRVDGSSGSSDVRNTGTINLSGVNGIGIKATGGGKASSSGTINLGTSSDPGLPNYGMWAEGTGSTVTLSGDVNLSGDHTIGVHARAGGTIEVSGGDVNFAAGTRQVGFFAHGVGSSINLETAPSGGALDVSTEGSTLILIEDGAWFHNGVAAPLIASGKGSTAIRATGNGSTLNLDDFDISLTGAGATGLKVEGGATGSMTGKANLRLGDGTIAVAVDDNAYDLAGNKIGSGASKFANSADITTAGRDVTVFQVKNGAELTNSGHIDVAHGTAIEVTGAGSSVAADAKGVLGTITVHDGKAGFYIHDGGTLTTANTVTVDGSASGVLVGADAGKVVLTRDARIIGLGSGYGNLVTNQAAAGNLLLDGASLEMRGSGAALLAEHGLDPASHGTILVSSSTGGKGLAASLADGGTTTGDLQVGNAFDISVTGNGSGVYANTTGNVNVASRSIEVSGTGQGVLVKSADTVTIDAGARLTATNAAAVLVAGAPKTLVNQGVLEGVAGSDAVRLDDSGHAFENSNGGAITGNVRLGNGTNTALLTDSSIHGDLVGGSGQDTVTLRGNAVQVTGWLDGGVGSARDTLVLDNVQTSYDSATSRIRNFENVNLTNASVVTLKTAIKLDDNQADTGVITIDAGSTLAVAPGAAFALNNKLAGTGTVTTDTAGQAFDFTGNVGNAFAGTVKLGDSTFGLAGANTASLRNAMLELGDKSITTVGAGDQAIGGLKFSGGTAIFDATLPDAKFAASTITVGTLDASGAGNVQIKVPAPYVPAAQAVDGRATLMEQDDGNIGVKLVNATTTIGSGGALVLRDQDGMRISDRRSVDIAQGGQVVAKGGYDFRLTTQKDDGLYVNYGLTQLDLQAGQMLILQQREGAAGNAADQSARITGAGQLAIDAGWGTVSLSNSGNDYTGATTVRSGTLRLTADNALGRTSALNLRATTQAQLAGTSQSIGQLQADAGSTLALQGGTLAIADGGRVDGALTGRGRLNVNGGSLAVAGSNAEFSATTTIAAGAEVVIRRADGLGSGAIVDTGTLVADVAGDGKLGNTVGGSGDVVKAGAGLLFVGSKLQHAGRTDVVAGTLVISDAEAPGTLGATGAGLVTVAKRAVLAGSGVVNGHVNNSGTVIASNALAGSASNSVLTLANGLTNSGTLDLTGPAGTAPGNELVVKGDYLGNGGHVVIRTVMGDDASATDKLVIDGGKASGATELVVRSAGGIGAQTRQGIRVVETRNGGTTAATAFTLDPTSDGYRNGRGTLAAGAFDYHLVRGANSGSAQDWYLSSTTSAVITSPPADASGASASAELAGATALPVYRPEVGAYHANRQAALQMSVHTLHERQGQPTGQDGKNTDASGDSNGWLRVVDATTRYDGPGTFGKTRSEAHLVHGGADLFRFSDGRDGSIRIGAMGMFGSTSNRVKNADGLTANGDVDGYSLGLYATWYGNRDISTGAYVDAWVMGGSYNNKVRGQGLLEESYRSRVVTASLEAGYAFKVLDDGKRQMFIEPQAQVVVQNYSAGNRLESTGTYVSGMNDSGVTTRLGVRIHGSLDSGAGGSALRPFAEFNWWRGNGFDQSMMFNTDRVANRVPANRIEAKFGLQGNLSKNVSAWGSVGVEAGANSYRSVKAQAGIKYSF</sequence>
<dbReference type="InterPro" id="IPR024973">
    <property type="entry name" value="ESPR"/>
</dbReference>
<reference evidence="5 6" key="1">
    <citation type="submission" date="2024-03" db="EMBL/GenBank/DDBJ databases">
        <title>Novel species of the genus Variovorax.</title>
        <authorList>
            <person name="Liu Q."/>
            <person name="Xin Y.-H."/>
        </authorList>
    </citation>
    <scope>NUCLEOTIDE SEQUENCE [LARGE SCALE GENOMIC DNA]</scope>
    <source>
        <strain evidence="5 6">KACC 18901</strain>
    </source>
</reference>
<dbReference type="InterPro" id="IPR011050">
    <property type="entry name" value="Pectin_lyase_fold/virulence"/>
</dbReference>
<accession>A0ABU8XE42</accession>